<dbReference type="InterPro" id="IPR025669">
    <property type="entry name" value="AAA_dom"/>
</dbReference>
<dbReference type="PANTHER" id="PTHR13696:SF52">
    <property type="entry name" value="PARA FAMILY PROTEIN CT_582"/>
    <property type="match status" value="1"/>
</dbReference>
<dbReference type="EMBL" id="VBAL01000120">
    <property type="protein sequence ID" value="TMJ00231.1"/>
    <property type="molecule type" value="Genomic_DNA"/>
</dbReference>
<gene>
    <name evidence="3" type="ORF">E6H01_10025</name>
</gene>
<dbReference type="Gene3D" id="3.40.50.300">
    <property type="entry name" value="P-loop containing nucleotide triphosphate hydrolases"/>
    <property type="match status" value="1"/>
</dbReference>
<organism evidence="3 4">
    <name type="scientific">Candidatus Segetimicrobium genomatis</name>
    <dbReference type="NCBI Taxonomy" id="2569760"/>
    <lineage>
        <taxon>Bacteria</taxon>
        <taxon>Bacillati</taxon>
        <taxon>Candidatus Sysuimicrobiota</taxon>
        <taxon>Candidatus Sysuimicrobiia</taxon>
        <taxon>Candidatus Sysuimicrobiales</taxon>
        <taxon>Candidatus Segetimicrobiaceae</taxon>
        <taxon>Candidatus Segetimicrobium</taxon>
    </lineage>
</organism>
<dbReference type="InterPro" id="IPR050678">
    <property type="entry name" value="DNA_Partitioning_ATPase"/>
</dbReference>
<reference evidence="3 4" key="1">
    <citation type="journal article" date="2019" name="Nat. Microbiol.">
        <title>Mediterranean grassland soil C-N compound turnover is dependent on rainfall and depth, and is mediated by genomically divergent microorganisms.</title>
        <authorList>
            <person name="Diamond S."/>
            <person name="Andeer P.F."/>
            <person name="Li Z."/>
            <person name="Crits-Christoph A."/>
            <person name="Burstein D."/>
            <person name="Anantharaman K."/>
            <person name="Lane K.R."/>
            <person name="Thomas B.C."/>
            <person name="Pan C."/>
            <person name="Northen T.R."/>
            <person name="Banfield J.F."/>
        </authorList>
    </citation>
    <scope>NUCLEOTIDE SEQUENCE [LARGE SCALE GENOMIC DNA]</scope>
    <source>
        <strain evidence="3">NP_4</strain>
    </source>
</reference>
<evidence type="ECO:0000313" key="3">
    <source>
        <dbReference type="EMBL" id="TMJ00231.1"/>
    </source>
</evidence>
<proteinExistence type="inferred from homology"/>
<protein>
    <submittedName>
        <fullName evidence="3">ParA family protein</fullName>
    </submittedName>
</protein>
<dbReference type="AlphaFoldDB" id="A0A537KWW7"/>
<dbReference type="InterPro" id="IPR027417">
    <property type="entry name" value="P-loop_NTPase"/>
</dbReference>
<comment type="similarity">
    <text evidence="1">Belongs to the ParA family.</text>
</comment>
<dbReference type="FunFam" id="3.40.50.300:FF:000285">
    <property type="entry name" value="Sporulation initiation inhibitor Soj"/>
    <property type="match status" value="1"/>
</dbReference>
<dbReference type="Proteomes" id="UP000319353">
    <property type="component" value="Unassembled WGS sequence"/>
</dbReference>
<feature type="domain" description="AAA" evidence="2">
    <location>
        <begin position="43"/>
        <end position="224"/>
    </location>
</feature>
<dbReference type="CDD" id="cd02042">
    <property type="entry name" value="ParAB_family"/>
    <property type="match status" value="1"/>
</dbReference>
<sequence>MPWTGGWLGSCGGECGPGAGQRHRLRHSAAAREGRVAHSESARVIALVNQKGGCAKTTTAVNLAACLASSGRRTLVIDLDPQANATASLGVDPGGLTRTVYHVLVGDERDDAGATLAQIIVPTTVSNLFLAPSSIDLAAAELELAARIGRENSLRKRMGPVLTEYAYIFIDTPPSLGLLTLNALVASDEIIIPIQTHYYALLGMRQLLRTLKMVREEVGHQVEILGVLPTMYDSRTNISKEIVQGIKDFFGDKVFDTAVHFNIKLVESSMVGVPLFMHDPSSRGAQEYMDLAKEVMKGHEERARGTAARH</sequence>
<name>A0A537KWW7_9BACT</name>
<dbReference type="SUPFAM" id="SSF52540">
    <property type="entry name" value="P-loop containing nucleoside triphosphate hydrolases"/>
    <property type="match status" value="1"/>
</dbReference>
<comment type="caution">
    <text evidence="3">The sequence shown here is derived from an EMBL/GenBank/DDBJ whole genome shotgun (WGS) entry which is preliminary data.</text>
</comment>
<evidence type="ECO:0000313" key="4">
    <source>
        <dbReference type="Proteomes" id="UP000319353"/>
    </source>
</evidence>
<dbReference type="PANTHER" id="PTHR13696">
    <property type="entry name" value="P-LOOP CONTAINING NUCLEOSIDE TRIPHOSPHATE HYDROLASE"/>
    <property type="match status" value="1"/>
</dbReference>
<evidence type="ECO:0000259" key="2">
    <source>
        <dbReference type="Pfam" id="PF13614"/>
    </source>
</evidence>
<evidence type="ECO:0000256" key="1">
    <source>
        <dbReference type="ARBA" id="ARBA00006976"/>
    </source>
</evidence>
<dbReference type="Pfam" id="PF13614">
    <property type="entry name" value="AAA_31"/>
    <property type="match status" value="1"/>
</dbReference>
<accession>A0A537KWW7</accession>